<evidence type="ECO:0000256" key="3">
    <source>
        <dbReference type="ARBA" id="ARBA00022729"/>
    </source>
</evidence>
<keyword evidence="4 7" id="KW-1133">Transmembrane helix</keyword>
<protein>
    <submittedName>
        <fullName evidence="11">Protein ERGIC-53 isoform X1</fullName>
    </submittedName>
</protein>
<evidence type="ECO:0000256" key="7">
    <source>
        <dbReference type="SAM" id="Phobius"/>
    </source>
</evidence>
<evidence type="ECO:0000313" key="11">
    <source>
        <dbReference type="RefSeq" id="XP_060029936.1"/>
    </source>
</evidence>
<gene>
    <name evidence="11" type="primary">LMAN1</name>
</gene>
<keyword evidence="5 7" id="KW-0472">Membrane</keyword>
<comment type="subcellular location">
    <subcellularLocation>
        <location evidence="1">Membrane</location>
        <topology evidence="1">Single-pass type I membrane protein</topology>
    </subcellularLocation>
</comment>
<evidence type="ECO:0000259" key="9">
    <source>
        <dbReference type="PROSITE" id="PS51328"/>
    </source>
</evidence>
<name>A0ABM3W038_ERIEU</name>
<dbReference type="InterPro" id="IPR013320">
    <property type="entry name" value="ConA-like_dom_sf"/>
</dbReference>
<dbReference type="PANTHER" id="PTHR12223">
    <property type="entry name" value="VESICULAR MANNOSE-BINDING LECTIN"/>
    <property type="match status" value="1"/>
</dbReference>
<dbReference type="PANTHER" id="PTHR12223:SF32">
    <property type="entry name" value="PROTEIN ERGIC-53"/>
    <property type="match status" value="1"/>
</dbReference>
<evidence type="ECO:0000256" key="5">
    <source>
        <dbReference type="ARBA" id="ARBA00023136"/>
    </source>
</evidence>
<dbReference type="Pfam" id="PF03388">
    <property type="entry name" value="Lectin_leg-like"/>
    <property type="match status" value="1"/>
</dbReference>
<keyword evidence="2 7" id="KW-0812">Transmembrane</keyword>
<keyword evidence="10" id="KW-1185">Reference proteome</keyword>
<feature type="transmembrane region" description="Helical" evidence="7">
    <location>
        <begin position="485"/>
        <end position="504"/>
    </location>
</feature>
<evidence type="ECO:0000256" key="6">
    <source>
        <dbReference type="SAM" id="Coils"/>
    </source>
</evidence>
<feature type="coiled-coil region" evidence="6">
    <location>
        <begin position="287"/>
        <end position="314"/>
    </location>
</feature>
<keyword evidence="6" id="KW-0175">Coiled coil</keyword>
<dbReference type="InterPro" id="IPR005052">
    <property type="entry name" value="Lectin_leg"/>
</dbReference>
<organism evidence="10 11">
    <name type="scientific">Erinaceus europaeus</name>
    <name type="common">Western European hedgehog</name>
    <dbReference type="NCBI Taxonomy" id="9365"/>
    <lineage>
        <taxon>Eukaryota</taxon>
        <taxon>Metazoa</taxon>
        <taxon>Chordata</taxon>
        <taxon>Craniata</taxon>
        <taxon>Vertebrata</taxon>
        <taxon>Euteleostomi</taxon>
        <taxon>Mammalia</taxon>
        <taxon>Eutheria</taxon>
        <taxon>Laurasiatheria</taxon>
        <taxon>Eulipotyphla</taxon>
        <taxon>Erinaceidae</taxon>
        <taxon>Erinaceinae</taxon>
        <taxon>Erinaceus</taxon>
    </lineage>
</organism>
<dbReference type="PROSITE" id="PS51328">
    <property type="entry name" value="L_LECTIN_LIKE"/>
    <property type="match status" value="1"/>
</dbReference>
<accession>A0ABM3W038</accession>
<feature type="signal peptide" evidence="8">
    <location>
        <begin position="1"/>
        <end position="30"/>
    </location>
</feature>
<feature type="domain" description="L-type lectin-like" evidence="9">
    <location>
        <begin position="52"/>
        <end position="275"/>
    </location>
</feature>
<evidence type="ECO:0000256" key="8">
    <source>
        <dbReference type="SAM" id="SignalP"/>
    </source>
</evidence>
<dbReference type="InterPro" id="IPR051136">
    <property type="entry name" value="Intracellular_Lectin-GPT"/>
</dbReference>
<feature type="chain" id="PRO_5045231868" evidence="8">
    <location>
        <begin position="31"/>
        <end position="516"/>
    </location>
</feature>
<keyword evidence="3 8" id="KW-0732">Signal</keyword>
<dbReference type="CDD" id="cd06902">
    <property type="entry name" value="lectin_ERGIC-53_ERGL"/>
    <property type="match status" value="1"/>
</dbReference>
<dbReference type="RefSeq" id="XP_060029936.1">
    <property type="nucleotide sequence ID" value="XM_060173953.1"/>
</dbReference>
<dbReference type="Gene3D" id="2.60.120.200">
    <property type="match status" value="1"/>
</dbReference>
<proteinExistence type="predicted"/>
<sequence>MAGSRQGGPQAGVRPLLCALLLSLGRFVGGDGMEGNPAAAGAPTTLAVQPHRRFEYKYSFKGPHLVQSDGTVPFWAHAGNAIPSSDQIRIAPSLKSQRGSVWTKTKAAFENWEIEVTFRVTGRGRIGADGLAIWYTENQGLEGPVFGSADMWNGVGIFFDSFDNDGKKNNPAVVIVGNNGQIQYDHQNDGASQALASCQRDFRNKPYPVRAKVVYYQKTLTIMINNGFTPDKNDYEFCAKVENMVIPAQGHFGISAATGGLADDHDVLSFLTFQLTEPGRELPTPDKEISEQEKEKYQEEFEHFQQELDKKKEEFQKGHPDLQGHPAEEMFETVGDRELRQVFEGQNRIHLEIKQLNRQLDMILDEQRRYVSSLTEEISRRGPGAMGHGQITQQELNTIVNTQNEILRQVNEMKNSMSETVRLVSGIQHPGPAGSVYEATQHFNDIKEHLHVVKRDIDHLVQRNPSNDRPKCPELPPFPSCLSTMHFVIFVVAQTVLFIGYIMYRTQQEAAAKKFF</sequence>
<reference evidence="11" key="1">
    <citation type="submission" date="2025-08" db="UniProtKB">
        <authorList>
            <consortium name="RefSeq"/>
        </authorList>
    </citation>
    <scope>IDENTIFICATION</scope>
</reference>
<evidence type="ECO:0000256" key="4">
    <source>
        <dbReference type="ARBA" id="ARBA00022989"/>
    </source>
</evidence>
<evidence type="ECO:0000313" key="10">
    <source>
        <dbReference type="Proteomes" id="UP001652624"/>
    </source>
</evidence>
<dbReference type="SUPFAM" id="SSF49899">
    <property type="entry name" value="Concanavalin A-like lectins/glucanases"/>
    <property type="match status" value="1"/>
</dbReference>
<dbReference type="Proteomes" id="UP001652624">
    <property type="component" value="Chromosome 15"/>
</dbReference>
<dbReference type="GeneID" id="103118816"/>
<evidence type="ECO:0000256" key="2">
    <source>
        <dbReference type="ARBA" id="ARBA00022692"/>
    </source>
</evidence>
<evidence type="ECO:0000256" key="1">
    <source>
        <dbReference type="ARBA" id="ARBA00004479"/>
    </source>
</evidence>